<evidence type="ECO:0000313" key="3">
    <source>
        <dbReference type="Proteomes" id="UP001445076"/>
    </source>
</evidence>
<feature type="region of interest" description="Disordered" evidence="1">
    <location>
        <begin position="469"/>
        <end position="529"/>
    </location>
</feature>
<feature type="compositionally biased region" description="Basic and acidic residues" evidence="1">
    <location>
        <begin position="583"/>
        <end position="595"/>
    </location>
</feature>
<feature type="region of interest" description="Disordered" evidence="1">
    <location>
        <begin position="583"/>
        <end position="617"/>
    </location>
</feature>
<reference evidence="2 3" key="1">
    <citation type="journal article" date="2024" name="BMC Genomics">
        <title>Genome assembly of redclaw crayfish (Cherax quadricarinatus) provides insights into its immune adaptation and hypoxia tolerance.</title>
        <authorList>
            <person name="Liu Z."/>
            <person name="Zheng J."/>
            <person name="Li H."/>
            <person name="Fang K."/>
            <person name="Wang S."/>
            <person name="He J."/>
            <person name="Zhou D."/>
            <person name="Weng S."/>
            <person name="Chi M."/>
            <person name="Gu Z."/>
            <person name="He J."/>
            <person name="Li F."/>
            <person name="Wang M."/>
        </authorList>
    </citation>
    <scope>NUCLEOTIDE SEQUENCE [LARGE SCALE GENOMIC DNA]</scope>
    <source>
        <strain evidence="2">ZL_2023a</strain>
    </source>
</reference>
<dbReference type="Proteomes" id="UP001445076">
    <property type="component" value="Unassembled WGS sequence"/>
</dbReference>
<gene>
    <name evidence="2" type="ORF">OTU49_001706</name>
</gene>
<name>A0AAW0XEX7_CHEQU</name>
<dbReference type="InterPro" id="IPR016095">
    <property type="entry name" value="Ribosomal_uL1_3-a/b-sand"/>
</dbReference>
<proteinExistence type="predicted"/>
<dbReference type="InterPro" id="IPR028364">
    <property type="entry name" value="Ribosomal_uL1/biogenesis"/>
</dbReference>
<accession>A0AAW0XEX7</accession>
<feature type="compositionally biased region" description="Basic residues" evidence="1">
    <location>
        <begin position="478"/>
        <end position="489"/>
    </location>
</feature>
<feature type="compositionally biased region" description="Polar residues" evidence="1">
    <location>
        <begin position="56"/>
        <end position="68"/>
    </location>
</feature>
<feature type="compositionally biased region" description="Basic residues" evidence="1">
    <location>
        <begin position="35"/>
        <end position="55"/>
    </location>
</feature>
<keyword evidence="3" id="KW-1185">Reference proteome</keyword>
<dbReference type="InterPro" id="IPR023674">
    <property type="entry name" value="Ribosomal_uL1-like"/>
</dbReference>
<feature type="compositionally biased region" description="Acidic residues" evidence="1">
    <location>
        <begin position="606"/>
        <end position="617"/>
    </location>
</feature>
<feature type="compositionally biased region" description="Basic residues" evidence="1">
    <location>
        <begin position="508"/>
        <end position="517"/>
    </location>
</feature>
<dbReference type="CDD" id="cd00403">
    <property type="entry name" value="Ribosomal_L1"/>
    <property type="match status" value="1"/>
</dbReference>
<dbReference type="AlphaFoldDB" id="A0AAW0XEX7"/>
<protein>
    <recommendedName>
        <fullName evidence="4">Ribosomal L1 domain-containing protein 1</fullName>
    </recommendedName>
</protein>
<dbReference type="Pfam" id="PF00687">
    <property type="entry name" value="Ribosomal_L1"/>
    <property type="match status" value="1"/>
</dbReference>
<feature type="compositionally biased region" description="Basic residues" evidence="1">
    <location>
        <begin position="1"/>
        <end position="12"/>
    </location>
</feature>
<dbReference type="Gene3D" id="3.40.50.790">
    <property type="match status" value="1"/>
</dbReference>
<dbReference type="SUPFAM" id="SSF56808">
    <property type="entry name" value="Ribosomal protein L1"/>
    <property type="match status" value="1"/>
</dbReference>
<comment type="caution">
    <text evidence="2">The sequence shown here is derived from an EMBL/GenBank/DDBJ whole genome shotgun (WGS) entry which is preliminary data.</text>
</comment>
<evidence type="ECO:0008006" key="4">
    <source>
        <dbReference type="Google" id="ProtNLM"/>
    </source>
</evidence>
<evidence type="ECO:0000313" key="2">
    <source>
        <dbReference type="EMBL" id="KAK8742877.1"/>
    </source>
</evidence>
<organism evidence="2 3">
    <name type="scientific">Cherax quadricarinatus</name>
    <name type="common">Australian red claw crayfish</name>
    <dbReference type="NCBI Taxonomy" id="27406"/>
    <lineage>
        <taxon>Eukaryota</taxon>
        <taxon>Metazoa</taxon>
        <taxon>Ecdysozoa</taxon>
        <taxon>Arthropoda</taxon>
        <taxon>Crustacea</taxon>
        <taxon>Multicrustacea</taxon>
        <taxon>Malacostraca</taxon>
        <taxon>Eumalacostraca</taxon>
        <taxon>Eucarida</taxon>
        <taxon>Decapoda</taxon>
        <taxon>Pleocyemata</taxon>
        <taxon>Astacidea</taxon>
        <taxon>Parastacoidea</taxon>
        <taxon>Parastacidae</taxon>
        <taxon>Cherax</taxon>
    </lineage>
</organism>
<feature type="region of interest" description="Disordered" evidence="1">
    <location>
        <begin position="1"/>
        <end position="71"/>
    </location>
</feature>
<sequence length="617" mass="69917">MKMAKLKLKKKPKMNDLSISKRKIKKQKAGTMKKGVSKKPGAGKKQLKTKFKKSPHAQQSKYSNNGLEANNLPLKLHPRDALLNARFRKNSKDIERFKSASNQNISEISDPTQLVNPDTIRQAIIGIRKLSSKPQEEKKKKLLEDSSEDESFVFLQVTLCKIPAPVIGQHVPKLLSIKVRLPHSLTDDGTEVMLITKDLKRGIRADHKNTLHYYTELLQRHGAASLISEVIPLRMLKVEYRDYEAKRHLANRFDVVLCDDTVMRFVPQFLGKNFYRKKIVPVQVNLKTEDLYNELTRALSVSLLTFSSAGNSGIMKVGRLSHTDEEIVENILAVVKKLARSIPGGWKNIMNLNLKLALSLSVPIYVKIGSLNDIGVIPQRPLYMKKPISGVLNNRVVTIYPDSSITVVNMHKKVLDRIPEDEIDEIPKKFKKYVARNCEKKTDKKENEGKKQKESECIVESEDISAVQAENTKVTSKEKKKKLSKKGKKQEKESTVKLVSGNTTEIKKKVKKKKTAKAKQQEEEVMMDLDQDGTTEIEFTKAKKSVKKKMGKKLAEYECSSSDDEDLEAQELAYLKKLSEQRKALDDTEGSVKDIDSDEAAAWNEMSDDDVDESDDE</sequence>
<dbReference type="EMBL" id="JARKIK010000027">
    <property type="protein sequence ID" value="KAK8742877.1"/>
    <property type="molecule type" value="Genomic_DNA"/>
</dbReference>
<evidence type="ECO:0000256" key="1">
    <source>
        <dbReference type="SAM" id="MobiDB-lite"/>
    </source>
</evidence>